<dbReference type="Gene3D" id="2.70.40.10">
    <property type="match status" value="1"/>
</dbReference>
<dbReference type="GO" id="GO:0006226">
    <property type="term" value="P:dUMP biosynthetic process"/>
    <property type="evidence" value="ECO:0007669"/>
    <property type="project" value="InterPro"/>
</dbReference>
<reference evidence="6 7" key="1">
    <citation type="journal article" date="2018" name="J. Invertebr. Pathol.">
        <title>Morphological, genetic and biological characterisation of a novel alphabaculovirus isolated from Cryptophlebia peltastica (Lepidoptera: Tortricidae).</title>
        <authorList>
            <person name="Marsberg T."/>
            <person name="Jukes M.D."/>
            <person name="Krejmer-Rabalska M."/>
            <person name="Rabalski L."/>
            <person name="Knox C.M."/>
            <person name="Moore S.D."/>
            <person name="Hill M.P."/>
            <person name="Szewczyk B."/>
        </authorList>
    </citation>
    <scope>NUCLEOTIDE SEQUENCE [LARGE SCALE GENOMIC DNA]</scope>
    <source>
        <strain evidence="6">SA</strain>
    </source>
</reference>
<dbReference type="InterPro" id="IPR033704">
    <property type="entry name" value="dUTPase_trimeric"/>
</dbReference>
<dbReference type="CDD" id="cd07557">
    <property type="entry name" value="trimeric_dUTPase"/>
    <property type="match status" value="1"/>
</dbReference>
<keyword evidence="4" id="KW-0546">Nucleotide metabolism</keyword>
<keyword evidence="3" id="KW-0378">Hydrolase</keyword>
<dbReference type="Pfam" id="PF00692">
    <property type="entry name" value="dUTPase"/>
    <property type="match status" value="1"/>
</dbReference>
<dbReference type="EMBL" id="MH394321">
    <property type="protein sequence ID" value="AXS67752.1"/>
    <property type="molecule type" value="Genomic_DNA"/>
</dbReference>
<feature type="domain" description="dUTPase-like" evidence="5">
    <location>
        <begin position="13"/>
        <end position="139"/>
    </location>
</feature>
<comment type="similarity">
    <text evidence="1">Belongs to the dUTPase family.</text>
</comment>
<dbReference type="InterPro" id="IPR029054">
    <property type="entry name" value="dUTPase-like"/>
</dbReference>
<dbReference type="InterPro" id="IPR036157">
    <property type="entry name" value="dUTPase-like_sf"/>
</dbReference>
<dbReference type="GeneID" id="65102205"/>
<keyword evidence="7" id="KW-1185">Reference proteome</keyword>
<dbReference type="GO" id="GO:0004170">
    <property type="term" value="F:dUTP diphosphatase activity"/>
    <property type="evidence" value="ECO:0007669"/>
    <property type="project" value="UniProtKB-EC"/>
</dbReference>
<protein>
    <recommendedName>
        <fullName evidence="2">dUTP diphosphatase</fullName>
        <ecNumber evidence="2">3.6.1.23</ecNumber>
    </recommendedName>
</protein>
<dbReference type="NCBIfam" id="TIGR00576">
    <property type="entry name" value="dut"/>
    <property type="match status" value="1"/>
</dbReference>
<evidence type="ECO:0000313" key="7">
    <source>
        <dbReference type="Proteomes" id="UP000500845"/>
    </source>
</evidence>
<evidence type="ECO:0000259" key="5">
    <source>
        <dbReference type="Pfam" id="PF00692"/>
    </source>
</evidence>
<evidence type="ECO:0000256" key="4">
    <source>
        <dbReference type="ARBA" id="ARBA00023080"/>
    </source>
</evidence>
<dbReference type="GO" id="GO:0000287">
    <property type="term" value="F:magnesium ion binding"/>
    <property type="evidence" value="ECO:0007669"/>
    <property type="project" value="InterPro"/>
</dbReference>
<proteinExistence type="inferred from homology"/>
<dbReference type="GO" id="GO:0046081">
    <property type="term" value="P:dUTP catabolic process"/>
    <property type="evidence" value="ECO:0007669"/>
    <property type="project" value="InterPro"/>
</dbReference>
<dbReference type="NCBIfam" id="NF001862">
    <property type="entry name" value="PRK00601.1"/>
    <property type="match status" value="1"/>
</dbReference>
<dbReference type="InterPro" id="IPR008181">
    <property type="entry name" value="dUTPase"/>
</dbReference>
<name>A0A346RNV5_9ABAC</name>
<dbReference type="Proteomes" id="UP000500845">
    <property type="component" value="Segment"/>
</dbReference>
<dbReference type="RefSeq" id="YP_010086960.1">
    <property type="nucleotide sequence ID" value="NC_055500.1"/>
</dbReference>
<evidence type="ECO:0000313" key="6">
    <source>
        <dbReference type="EMBL" id="AXS67752.1"/>
    </source>
</evidence>
<accession>A0A346RNV5</accession>
<dbReference type="SUPFAM" id="SSF51283">
    <property type="entry name" value="dUTPase-like"/>
    <property type="match status" value="1"/>
</dbReference>
<dbReference type="KEGG" id="vg:65102205"/>
<dbReference type="PANTHER" id="PTHR11241">
    <property type="entry name" value="DEOXYURIDINE 5'-TRIPHOSPHATE NUCLEOTIDOHYDROLASE"/>
    <property type="match status" value="1"/>
</dbReference>
<evidence type="ECO:0000256" key="1">
    <source>
        <dbReference type="ARBA" id="ARBA00006581"/>
    </source>
</evidence>
<evidence type="ECO:0000256" key="2">
    <source>
        <dbReference type="ARBA" id="ARBA00012379"/>
    </source>
</evidence>
<evidence type="ECO:0000256" key="3">
    <source>
        <dbReference type="ARBA" id="ARBA00022801"/>
    </source>
</evidence>
<organism evidence="6 7">
    <name type="scientific">Cryptophlebia peltastica nucleopolyhedrovirus</name>
    <dbReference type="NCBI Taxonomy" id="2304025"/>
    <lineage>
        <taxon>Viruses</taxon>
        <taxon>Viruses incertae sedis</taxon>
        <taxon>Naldaviricetes</taxon>
        <taxon>Lefavirales</taxon>
        <taxon>Baculoviridae</taxon>
        <taxon>Alphabaculovirus</taxon>
        <taxon>Alphabaculovirus crypeltasticae</taxon>
    </lineage>
</organism>
<sequence>MNTSCKVKKNKNAFMPIKATEGSAGYDLRTPTDFIIKSRDGCLVNMGLAIEMPTNMYARIESRSGLAANHKIVVGAGIIDNDYRGEIKVLLFNHGKKTRQFKRGQSVAQIVFERYYTPTLVESDSLSSTERDCGGFGSTDSK</sequence>
<dbReference type="EC" id="3.6.1.23" evidence="2"/>
<dbReference type="PANTHER" id="PTHR11241:SF0">
    <property type="entry name" value="DEOXYURIDINE 5'-TRIPHOSPHATE NUCLEOTIDOHYDROLASE"/>
    <property type="match status" value="1"/>
</dbReference>